<proteinExistence type="predicted"/>
<dbReference type="Gene3D" id="3.40.50.300">
    <property type="entry name" value="P-loop containing nucleotide triphosphate hydrolases"/>
    <property type="match status" value="1"/>
</dbReference>
<dbReference type="PANTHER" id="PTHR33295">
    <property type="entry name" value="ATPASE"/>
    <property type="match status" value="1"/>
</dbReference>
<protein>
    <submittedName>
        <fullName evidence="3">ATP-binding protein</fullName>
    </submittedName>
</protein>
<dbReference type="Pfam" id="PF13635">
    <property type="entry name" value="DUF4143"/>
    <property type="match status" value="1"/>
</dbReference>
<dbReference type="EMBL" id="PUEC01000039">
    <property type="protein sequence ID" value="PWB00526.1"/>
    <property type="molecule type" value="Genomic_DNA"/>
</dbReference>
<feature type="domain" description="AAA" evidence="1">
    <location>
        <begin position="19"/>
        <end position="163"/>
    </location>
</feature>
<dbReference type="InterPro" id="IPR027417">
    <property type="entry name" value="P-loop_NTPase"/>
</dbReference>
<evidence type="ECO:0000313" key="4">
    <source>
        <dbReference type="Proteomes" id="UP000244905"/>
    </source>
</evidence>
<dbReference type="Pfam" id="PF13173">
    <property type="entry name" value="AAA_14"/>
    <property type="match status" value="1"/>
</dbReference>
<dbReference type="InterPro" id="IPR041682">
    <property type="entry name" value="AAA_14"/>
</dbReference>
<dbReference type="PANTHER" id="PTHR33295:SF7">
    <property type="entry name" value="ATPASE"/>
    <property type="match status" value="1"/>
</dbReference>
<evidence type="ECO:0000313" key="3">
    <source>
        <dbReference type="EMBL" id="PWB00526.1"/>
    </source>
</evidence>
<dbReference type="AlphaFoldDB" id="A0A2V1IHW0"/>
<dbReference type="SUPFAM" id="SSF52540">
    <property type="entry name" value="P-loop containing nucleoside triphosphate hydrolases"/>
    <property type="match status" value="1"/>
</dbReference>
<dbReference type="GO" id="GO:0005524">
    <property type="term" value="F:ATP binding"/>
    <property type="evidence" value="ECO:0007669"/>
    <property type="project" value="UniProtKB-KW"/>
</dbReference>
<reference evidence="4" key="1">
    <citation type="submission" date="2018-02" db="EMBL/GenBank/DDBJ databases">
        <authorList>
            <person name="Clavel T."/>
            <person name="Strowig T."/>
        </authorList>
    </citation>
    <scope>NUCLEOTIDE SEQUENCE [LARGE SCALE GENOMIC DNA]</scope>
    <source>
        <strain evidence="4">DSM 103720</strain>
    </source>
</reference>
<gene>
    <name evidence="3" type="ORF">C5O23_12550</name>
</gene>
<dbReference type="InterPro" id="IPR025420">
    <property type="entry name" value="DUF4143"/>
</dbReference>
<evidence type="ECO:0000259" key="1">
    <source>
        <dbReference type="Pfam" id="PF13173"/>
    </source>
</evidence>
<comment type="caution">
    <text evidence="3">The sequence shown here is derived from an EMBL/GenBank/DDBJ whole genome shotgun (WGS) entry which is preliminary data.</text>
</comment>
<name>A0A2V1IHW0_9BACT</name>
<sequence length="462" mass="52281">MLKRKIETYLSDWKKSDNKKPLVIKGVRQCGKTYIVKTFANDNYENVVYMNFILEPDKKSAFAGNLDVETIILNLSALIPCSRFVSGKTCIILDEIQECKEARTALKSFDMDGRFDIIATGSLLGVEGYGKRKDKDKNKGEDSVPVGYETLVEMYPLDFEEFLWANGIGTNVIETVRTCFKNETVVPEGIHKAMMELLYRYIIVGGLPEVVNCYLDTKNVELIYDKQRTLIAEYKEDMVKYAEDSDKPHIRECFDSIPRQLAKENKKFQYSVVKKGGRASQYSGSLQWLEDAGIAKRCYNTTITELPLSGNSIPDCFKVYTTDIGILMGMLDYGTQTDILAGNLRGYKGAIFENLMADFLCKSGQKLYYFHKESGLEIDFLVRFKGECVIIEVKAKTGKAKSMTTVLKNKDVYHVNHGIKLGQYNVGREGSILTIPLYMGFLIKDKLPVSIIPDIDLSQLII</sequence>
<dbReference type="GeneID" id="82527156"/>
<keyword evidence="4" id="KW-1185">Reference proteome</keyword>
<organism evidence="3 4">
    <name type="scientific">Duncaniella muris</name>
    <dbReference type="NCBI Taxonomy" id="2094150"/>
    <lineage>
        <taxon>Bacteria</taxon>
        <taxon>Pseudomonadati</taxon>
        <taxon>Bacteroidota</taxon>
        <taxon>Bacteroidia</taxon>
        <taxon>Bacteroidales</taxon>
        <taxon>Muribaculaceae</taxon>
        <taxon>Duncaniella</taxon>
    </lineage>
</organism>
<keyword evidence="3" id="KW-0547">Nucleotide-binding</keyword>
<dbReference type="RefSeq" id="WP_107033272.1">
    <property type="nucleotide sequence ID" value="NZ_PUEC01000039.1"/>
</dbReference>
<dbReference type="Proteomes" id="UP000244905">
    <property type="component" value="Unassembled WGS sequence"/>
</dbReference>
<keyword evidence="3" id="KW-0067">ATP-binding</keyword>
<evidence type="ECO:0000259" key="2">
    <source>
        <dbReference type="Pfam" id="PF13635"/>
    </source>
</evidence>
<feature type="domain" description="DUF4143" evidence="2">
    <location>
        <begin position="236"/>
        <end position="395"/>
    </location>
</feature>
<accession>A0A2V1IHW0</accession>